<dbReference type="Pfam" id="PF20173">
    <property type="entry name" value="ZnF_RZ-type"/>
    <property type="match status" value="1"/>
</dbReference>
<dbReference type="InterPro" id="IPR017907">
    <property type="entry name" value="Znf_RING_CS"/>
</dbReference>
<dbReference type="AlphaFoldDB" id="A0A8T3DE71"/>
<dbReference type="PANTHER" id="PTHR22605:SF16">
    <property type="entry name" value="E3 UBIQUITIN-PROTEIN LIGASE RNF213"/>
    <property type="match status" value="1"/>
</dbReference>
<dbReference type="GO" id="GO:0004842">
    <property type="term" value="F:ubiquitin-protein transferase activity"/>
    <property type="evidence" value="ECO:0007669"/>
    <property type="project" value="InterPro"/>
</dbReference>
<keyword evidence="6" id="KW-0391">Immunity</keyword>
<dbReference type="InterPro" id="IPR046439">
    <property type="entry name" value="ZF_RZ_dom"/>
</dbReference>
<keyword evidence="4 7" id="KW-0863">Zinc-finger</keyword>
<accession>A0A8T3DE71</accession>
<evidence type="ECO:0000259" key="8">
    <source>
        <dbReference type="PROSITE" id="PS50089"/>
    </source>
</evidence>
<evidence type="ECO:0000256" key="4">
    <source>
        <dbReference type="ARBA" id="ARBA00022771"/>
    </source>
</evidence>
<dbReference type="GO" id="GO:0008270">
    <property type="term" value="F:zinc ion binding"/>
    <property type="evidence" value="ECO:0007669"/>
    <property type="project" value="UniProtKB-KW"/>
</dbReference>
<evidence type="ECO:0000313" key="11">
    <source>
        <dbReference type="Proteomes" id="UP000829720"/>
    </source>
</evidence>
<sequence>MLEIIDEGNTEIIFGSGFPQDQEYSQVSTYSRLLNQRDVKLINEELNITRHHSRLFLLHEFQTEEAFSQALREFFNTEIEGRKLLLLQFYFEEPKKSQQLLSCARHSVRRITKSLKTESAVDIVLLTRLPRISGGCGYIAMCGDSWTSLHLDELLPVKVFPADTSRLCKMTISEILRESFACVEDGQNGSTDGDHLDDGSKRRGMLVDTVFLLKQSMQKGIVQLRDKVHNTDRAKKRINILHDLLYTDDSVSHNFMKTLQRRIVHLLSAQEKATDPNQNWVICQALSDAFVVEGASFRHMLWIQMEDTVASALAQILAVVDGDNNLDHIALDQPSAKTELWLKVFQQDDLLSFPVIVKSKDAHVVFSTMEDREKTTTCSFPFSWVLKARFDKIWLNVIDLHGTALPKLPELKYVRKYEELINYPWVHDITKTNSLFDVYAEDLVKMSIPGSPCELNKIFSESLVQLAQSLYRGLTGDDPDNVSLIWLHVTYEYMRENHQIFLSLSQKYNDLMPAGRAKEASQAIKLILQELYPERILKDLDSCQKWLEMVKSLTTSVELIISQDTLVSMYGENGQELIKEIRLLWQSTRIVFLLMDHLLQETEMEEKLLKVVVRNFIFLHKKIQAEVGNMEKTFKLVTQVLKQCSTNACKVYLEGQTHCLYCKKEFSDENTAELSCGHMFCISCLEEDDSKKCRKCQKEIQTPYKKCEAVKRDTILKVNKFRRKCNSFFVEFVHNYYAGEGVQMTEGVVDMLMEYIGGNPSKQQIKATEESPLRECMNPNSTVQSLVLKILLRCRVEDMESHWQKFLEAVKSSKQNLEEFYFLVVRSTEDYIHTSARECILRKATESLCVDSLMSDSSDRTVTFKDLHTIAKLRFCLTVAADTIGSLFISGEKAHDDQKDFLQKLNEEAIVPKIDKFLIYGEMYDEVTDSSVKAIENPSYNFEMDNDGTNEKFPVCMTLAAVQQIVDGRASIDNESCLIAKIKEQSKTEKKWGKLSGICDKMTEDCLLKVSEELSLSHRPSLAHIVLHTAVVAHLSPLPEMQLLKALCFDPSKSKDCFIPTMPDMEYESLQTKSEKLWRCRCGEPVVLENCGMPWVEAECPRCKAKIGGQSHKPVKGFTQIDTQEDKQKGHILGDPSSRVSAECGRSLSGASLCLVRALIHSSMLWGAIDNAKDIETIVKGSTHGVGKHLSTHLLKDIELLAKVAGKNEEDAEMTIHLFLQHIIECSENIVSDSELKQDIHSTETRKNEMNGKMLSKNGRENSFWTLTRNCQMCMTIS</sequence>
<evidence type="ECO:0000256" key="3">
    <source>
        <dbReference type="ARBA" id="ARBA00022723"/>
    </source>
</evidence>
<keyword evidence="5" id="KW-0862">Zinc</keyword>
<dbReference type="GO" id="GO:0005737">
    <property type="term" value="C:cytoplasm"/>
    <property type="evidence" value="ECO:0007669"/>
    <property type="project" value="UniProtKB-SubCell"/>
</dbReference>
<name>A0A8T3DE71_9TELE</name>
<evidence type="ECO:0008006" key="12">
    <source>
        <dbReference type="Google" id="ProtNLM"/>
    </source>
</evidence>
<dbReference type="PROSITE" id="PS50089">
    <property type="entry name" value="ZF_RING_2"/>
    <property type="match status" value="1"/>
</dbReference>
<dbReference type="GO" id="GO:0002376">
    <property type="term" value="P:immune system process"/>
    <property type="evidence" value="ECO:0007669"/>
    <property type="project" value="UniProtKB-KW"/>
</dbReference>
<dbReference type="PROSITE" id="PS51981">
    <property type="entry name" value="ZF_RZ"/>
    <property type="match status" value="1"/>
</dbReference>
<proteinExistence type="predicted"/>
<dbReference type="SUPFAM" id="SSF57850">
    <property type="entry name" value="RING/U-box"/>
    <property type="match status" value="1"/>
</dbReference>
<dbReference type="InterPro" id="IPR013083">
    <property type="entry name" value="Znf_RING/FYVE/PHD"/>
</dbReference>
<comment type="subcellular location">
    <subcellularLocation>
        <location evidence="1">Cytoplasm</location>
    </subcellularLocation>
</comment>
<gene>
    <name evidence="10" type="ORF">AGOR_G00127460</name>
</gene>
<feature type="domain" description="RING-type" evidence="8">
    <location>
        <begin position="659"/>
        <end position="697"/>
    </location>
</feature>
<evidence type="ECO:0000256" key="1">
    <source>
        <dbReference type="ARBA" id="ARBA00004496"/>
    </source>
</evidence>
<keyword evidence="2" id="KW-0963">Cytoplasm</keyword>
<keyword evidence="3" id="KW-0479">Metal-binding</keyword>
<evidence type="ECO:0000313" key="10">
    <source>
        <dbReference type="EMBL" id="KAI1893807.1"/>
    </source>
</evidence>
<dbReference type="PROSITE" id="PS00518">
    <property type="entry name" value="ZF_RING_1"/>
    <property type="match status" value="1"/>
</dbReference>
<dbReference type="EMBL" id="JAERUA010000011">
    <property type="protein sequence ID" value="KAI1893807.1"/>
    <property type="molecule type" value="Genomic_DNA"/>
</dbReference>
<organism evidence="10 11">
    <name type="scientific">Albula goreensis</name>
    <dbReference type="NCBI Taxonomy" id="1534307"/>
    <lineage>
        <taxon>Eukaryota</taxon>
        <taxon>Metazoa</taxon>
        <taxon>Chordata</taxon>
        <taxon>Craniata</taxon>
        <taxon>Vertebrata</taxon>
        <taxon>Euteleostomi</taxon>
        <taxon>Actinopterygii</taxon>
        <taxon>Neopterygii</taxon>
        <taxon>Teleostei</taxon>
        <taxon>Albuliformes</taxon>
        <taxon>Albulidae</taxon>
        <taxon>Albula</taxon>
    </lineage>
</organism>
<dbReference type="InterPro" id="IPR001841">
    <property type="entry name" value="Znf_RING"/>
</dbReference>
<evidence type="ECO:0000256" key="5">
    <source>
        <dbReference type="ARBA" id="ARBA00022833"/>
    </source>
</evidence>
<evidence type="ECO:0000256" key="6">
    <source>
        <dbReference type="ARBA" id="ARBA00022859"/>
    </source>
</evidence>
<evidence type="ECO:0000256" key="2">
    <source>
        <dbReference type="ARBA" id="ARBA00022490"/>
    </source>
</evidence>
<evidence type="ECO:0000256" key="7">
    <source>
        <dbReference type="PROSITE-ProRule" id="PRU00175"/>
    </source>
</evidence>
<dbReference type="OrthoDB" id="2423195at2759"/>
<comment type="caution">
    <text evidence="10">The sequence shown here is derived from an EMBL/GenBank/DDBJ whole genome shotgun (WGS) entry which is preliminary data.</text>
</comment>
<dbReference type="GO" id="GO:0016887">
    <property type="term" value="F:ATP hydrolysis activity"/>
    <property type="evidence" value="ECO:0007669"/>
    <property type="project" value="InterPro"/>
</dbReference>
<dbReference type="Gene3D" id="3.30.40.10">
    <property type="entry name" value="Zinc/RING finger domain, C3HC4 (zinc finger)"/>
    <property type="match status" value="1"/>
</dbReference>
<evidence type="ECO:0000259" key="9">
    <source>
        <dbReference type="PROSITE" id="PS51981"/>
    </source>
</evidence>
<dbReference type="InterPro" id="IPR031248">
    <property type="entry name" value="RNF213"/>
</dbReference>
<protein>
    <recommendedName>
        <fullName evidence="12">RING-type domain-containing protein</fullName>
    </recommendedName>
</protein>
<keyword evidence="11" id="KW-1185">Reference proteome</keyword>
<dbReference type="PANTHER" id="PTHR22605">
    <property type="entry name" value="RZ-TYPE DOMAIN-CONTAINING PROTEIN"/>
    <property type="match status" value="1"/>
</dbReference>
<feature type="domain" description="RZ-type" evidence="9">
    <location>
        <begin position="1062"/>
        <end position="1130"/>
    </location>
</feature>
<dbReference type="Proteomes" id="UP000829720">
    <property type="component" value="Unassembled WGS sequence"/>
</dbReference>
<reference evidence="10" key="1">
    <citation type="submission" date="2021-01" db="EMBL/GenBank/DDBJ databases">
        <authorList>
            <person name="Zahm M."/>
            <person name="Roques C."/>
            <person name="Cabau C."/>
            <person name="Klopp C."/>
            <person name="Donnadieu C."/>
            <person name="Jouanno E."/>
            <person name="Lampietro C."/>
            <person name="Louis A."/>
            <person name="Herpin A."/>
            <person name="Echchiki A."/>
            <person name="Berthelot C."/>
            <person name="Parey E."/>
            <person name="Roest-Crollius H."/>
            <person name="Braasch I."/>
            <person name="Postlethwait J."/>
            <person name="Bobe J."/>
            <person name="Montfort J."/>
            <person name="Bouchez O."/>
            <person name="Begum T."/>
            <person name="Mejri S."/>
            <person name="Adams A."/>
            <person name="Chen W.-J."/>
            <person name="Guiguen Y."/>
        </authorList>
    </citation>
    <scope>NUCLEOTIDE SEQUENCE</scope>
    <source>
        <tissue evidence="10">Blood</tissue>
    </source>
</reference>